<evidence type="ECO:0000256" key="1">
    <source>
        <dbReference type="SAM" id="Coils"/>
    </source>
</evidence>
<dbReference type="AlphaFoldDB" id="D7MPV3"/>
<dbReference type="EMBL" id="GL348720">
    <property type="protein sequence ID" value="EFH41388.1"/>
    <property type="molecule type" value="Genomic_DNA"/>
</dbReference>
<proteinExistence type="predicted"/>
<sequence>MEEYLHNLEKNLEALEMKVEALKAMINELLKRLSKEEDRMLPKVINWISIAQEIVSKASGLLDKSISERYKLSKYDDLSKISESTHHYSEDVRLTLEAVETHKSMGVFRVLVDSTHQLHVCET</sequence>
<organism evidence="3">
    <name type="scientific">Arabidopsis lyrata subsp. lyrata</name>
    <name type="common">Lyre-leaved rock-cress</name>
    <dbReference type="NCBI Taxonomy" id="81972"/>
    <lineage>
        <taxon>Eukaryota</taxon>
        <taxon>Viridiplantae</taxon>
        <taxon>Streptophyta</taxon>
        <taxon>Embryophyta</taxon>
        <taxon>Tracheophyta</taxon>
        <taxon>Spermatophyta</taxon>
        <taxon>Magnoliopsida</taxon>
        <taxon>eudicotyledons</taxon>
        <taxon>Gunneridae</taxon>
        <taxon>Pentapetalae</taxon>
        <taxon>rosids</taxon>
        <taxon>malvids</taxon>
        <taxon>Brassicales</taxon>
        <taxon>Brassicaceae</taxon>
        <taxon>Camelineae</taxon>
        <taxon>Arabidopsis</taxon>
    </lineage>
</organism>
<evidence type="ECO:0000313" key="2">
    <source>
        <dbReference type="EMBL" id="EFH41388.1"/>
    </source>
</evidence>
<gene>
    <name evidence="2" type="ORF">ARALYDRAFT_916668</name>
</gene>
<name>D7MPV3_ARALL</name>
<protein>
    <recommendedName>
        <fullName evidence="4">Rx N-terminal domain-containing protein</fullName>
    </recommendedName>
</protein>
<feature type="coiled-coil region" evidence="1">
    <location>
        <begin position="5"/>
        <end position="39"/>
    </location>
</feature>
<dbReference type="Proteomes" id="UP000008694">
    <property type="component" value="Unassembled WGS sequence"/>
</dbReference>
<dbReference type="eggNOG" id="KOG4658">
    <property type="taxonomic scope" value="Eukaryota"/>
</dbReference>
<evidence type="ECO:0008006" key="4">
    <source>
        <dbReference type="Google" id="ProtNLM"/>
    </source>
</evidence>
<dbReference type="Gramene" id="scaffold_800068.1">
    <property type="protein sequence ID" value="scaffold_800068.1"/>
    <property type="gene ID" value="scaffold_800068.1"/>
</dbReference>
<dbReference type="OrthoDB" id="1110501at2759"/>
<keyword evidence="1" id="KW-0175">Coiled coil</keyword>
<dbReference type="HOGENOM" id="CLU_2018345_0_0_1"/>
<dbReference type="KEGG" id="aly:9299426"/>
<keyword evidence="3" id="KW-1185">Reference proteome</keyword>
<evidence type="ECO:0000313" key="3">
    <source>
        <dbReference type="Proteomes" id="UP000008694"/>
    </source>
</evidence>
<dbReference type="STRING" id="81972.D7MPV3"/>
<reference evidence="3" key="1">
    <citation type="journal article" date="2011" name="Nat. Genet.">
        <title>The Arabidopsis lyrata genome sequence and the basis of rapid genome size change.</title>
        <authorList>
            <person name="Hu T.T."/>
            <person name="Pattyn P."/>
            <person name="Bakker E.G."/>
            <person name="Cao J."/>
            <person name="Cheng J.-F."/>
            <person name="Clark R.M."/>
            <person name="Fahlgren N."/>
            <person name="Fawcett J.A."/>
            <person name="Grimwood J."/>
            <person name="Gundlach H."/>
            <person name="Haberer G."/>
            <person name="Hollister J.D."/>
            <person name="Ossowski S."/>
            <person name="Ottilar R.P."/>
            <person name="Salamov A.A."/>
            <person name="Schneeberger K."/>
            <person name="Spannagl M."/>
            <person name="Wang X."/>
            <person name="Yang L."/>
            <person name="Nasrallah M.E."/>
            <person name="Bergelson J."/>
            <person name="Carrington J.C."/>
            <person name="Gaut B.S."/>
            <person name="Schmutz J."/>
            <person name="Mayer K.F.X."/>
            <person name="Van de Peer Y."/>
            <person name="Grigoriev I.V."/>
            <person name="Nordborg M."/>
            <person name="Weigel D."/>
            <person name="Guo Y.-L."/>
        </authorList>
    </citation>
    <scope>NUCLEOTIDE SEQUENCE [LARGE SCALE GENOMIC DNA]</scope>
    <source>
        <strain evidence="3">cv. MN47</strain>
    </source>
</reference>
<accession>D7MPV3</accession>